<name>I1DWK5_9GAMM</name>
<reference evidence="1 2" key="1">
    <citation type="journal article" date="2012" name="J. Bacteriol.">
        <title>Genome Sequence of the Protease-Producing Bacterium Rheinheimera nanhaiensis E407-8T, Isolated from Deep-Sea Sediment of the South China Sea.</title>
        <authorList>
            <person name="Zhang X.-Y."/>
            <person name="Zhang Y.-J."/>
            <person name="Qin Q.-L."/>
            <person name="Xie B.-B."/>
            <person name="Chen X.-L."/>
            <person name="Zhou B.-C."/>
            <person name="Zhang Y.-Z."/>
        </authorList>
    </citation>
    <scope>NUCLEOTIDE SEQUENCE [LARGE SCALE GENOMIC DNA]</scope>
    <source>
        <strain evidence="1 2">E407-8</strain>
    </source>
</reference>
<dbReference type="InterPro" id="IPR029063">
    <property type="entry name" value="SAM-dependent_MTases_sf"/>
</dbReference>
<gene>
    <name evidence="1" type="ORF">RNAN_1405</name>
</gene>
<dbReference type="RefSeq" id="WP_008220106.1">
    <property type="nucleotide sequence ID" value="NZ_BAFK01000006.1"/>
</dbReference>
<dbReference type="STRING" id="562729.RNAN_1405"/>
<protein>
    <submittedName>
        <fullName evidence="1">Uncharacterized protein</fullName>
    </submittedName>
</protein>
<evidence type="ECO:0000313" key="1">
    <source>
        <dbReference type="EMBL" id="GAB58433.1"/>
    </source>
</evidence>
<dbReference type="EMBL" id="BAFK01000006">
    <property type="protein sequence ID" value="GAB58433.1"/>
    <property type="molecule type" value="Genomic_DNA"/>
</dbReference>
<dbReference type="AlphaFoldDB" id="I1DWK5"/>
<proteinExistence type="predicted"/>
<dbReference type="SUPFAM" id="SSF53335">
    <property type="entry name" value="S-adenosyl-L-methionine-dependent methyltransferases"/>
    <property type="match status" value="1"/>
</dbReference>
<keyword evidence="2" id="KW-1185">Reference proteome</keyword>
<evidence type="ECO:0000313" key="2">
    <source>
        <dbReference type="Proteomes" id="UP000004374"/>
    </source>
</evidence>
<accession>I1DWK5</accession>
<comment type="caution">
    <text evidence="1">The sequence shown here is derived from an EMBL/GenBank/DDBJ whole genome shotgun (WGS) entry which is preliminary data.</text>
</comment>
<organism evidence="1 2">
    <name type="scientific">Rheinheimera nanhaiensis E407-8</name>
    <dbReference type="NCBI Taxonomy" id="562729"/>
    <lineage>
        <taxon>Bacteria</taxon>
        <taxon>Pseudomonadati</taxon>
        <taxon>Pseudomonadota</taxon>
        <taxon>Gammaproteobacteria</taxon>
        <taxon>Chromatiales</taxon>
        <taxon>Chromatiaceae</taxon>
        <taxon>Rheinheimera</taxon>
    </lineage>
</organism>
<sequence>MENNNNDALQRINRVLFADGDSQSQYDMHCQLLQTKSYVNYFSLASGTQSIYRHPKLHIAPDEQIISINPHLGGPLKFFKQQANSACQIHVFEERNHQFANLCRNIALWRIQDGITPVCAAAWSASGLHTTKHDGHSGIVYVPQIVSVQQCPADEIGAVHQAYRLDDYLATQRFHPTLIECGRPGIASHIIRGAEHTIKSTKPKLLLVDSPWADWLGLVKQWVPEYQVYYHEAGRRKAAAFLLTL</sequence>
<dbReference type="Gene3D" id="3.40.50.150">
    <property type="entry name" value="Vaccinia Virus protein VP39"/>
    <property type="match status" value="1"/>
</dbReference>
<dbReference type="OrthoDB" id="5329963at2"/>
<dbReference type="Proteomes" id="UP000004374">
    <property type="component" value="Unassembled WGS sequence"/>
</dbReference>